<feature type="repeat" description="WD" evidence="3">
    <location>
        <begin position="368"/>
        <end position="402"/>
    </location>
</feature>
<evidence type="ECO:0000256" key="1">
    <source>
        <dbReference type="ARBA" id="ARBA00022574"/>
    </source>
</evidence>
<dbReference type="EMBL" id="JBHFNQ010000013">
    <property type="protein sequence ID" value="MFB2875523.1"/>
    <property type="molecule type" value="Genomic_DNA"/>
</dbReference>
<keyword evidence="2" id="KW-0677">Repeat</keyword>
<dbReference type="Gene3D" id="2.130.10.10">
    <property type="entry name" value="YVTN repeat-like/Quinoprotein amine dehydrogenase"/>
    <property type="match status" value="2"/>
</dbReference>
<dbReference type="PRINTS" id="PR00320">
    <property type="entry name" value="GPROTEINBRPT"/>
</dbReference>
<feature type="repeat" description="WD" evidence="3">
    <location>
        <begin position="278"/>
        <end position="319"/>
    </location>
</feature>
<dbReference type="PANTHER" id="PTHR22847:SF637">
    <property type="entry name" value="WD REPEAT DOMAIN 5B"/>
    <property type="match status" value="1"/>
</dbReference>
<evidence type="ECO:0000313" key="5">
    <source>
        <dbReference type="Proteomes" id="UP001576774"/>
    </source>
</evidence>
<dbReference type="PROSITE" id="PS50294">
    <property type="entry name" value="WD_REPEATS_REGION"/>
    <property type="match status" value="4"/>
</dbReference>
<dbReference type="PANTHER" id="PTHR22847">
    <property type="entry name" value="WD40 REPEAT PROTEIN"/>
    <property type="match status" value="1"/>
</dbReference>
<dbReference type="InterPro" id="IPR020472">
    <property type="entry name" value="WD40_PAC1"/>
</dbReference>
<proteinExistence type="predicted"/>
<accession>A0ABV4WYC4</accession>
<gene>
    <name evidence="4" type="ORF">ACE1CC_01380</name>
</gene>
<evidence type="ECO:0000256" key="3">
    <source>
        <dbReference type="PROSITE-ProRule" id="PRU00221"/>
    </source>
</evidence>
<comment type="caution">
    <text evidence="4">The sequence shown here is derived from an EMBL/GenBank/DDBJ whole genome shotgun (WGS) entry which is preliminary data.</text>
</comment>
<reference evidence="4 5" key="1">
    <citation type="submission" date="2024-09" db="EMBL/GenBank/DDBJ databases">
        <title>Floridaenema gen nov. (Aerosakkonemataceae, Aerosakkonematales ord. nov., Cyanobacteria) from benthic tropical and subtropical fresh waters, with the description of four new species.</title>
        <authorList>
            <person name="Moretto J.A."/>
            <person name="Berthold D.E."/>
            <person name="Lefler F.W."/>
            <person name="Huang I.-S."/>
            <person name="Laughinghouse H. IV."/>
        </authorList>
    </citation>
    <scope>NUCLEOTIDE SEQUENCE [LARGE SCALE GENOMIC DNA]</scope>
    <source>
        <strain evidence="4 5">BLCC-F46</strain>
    </source>
</reference>
<dbReference type="Proteomes" id="UP001576774">
    <property type="component" value="Unassembled WGS sequence"/>
</dbReference>
<feature type="repeat" description="WD" evidence="3">
    <location>
        <begin position="403"/>
        <end position="433"/>
    </location>
</feature>
<organism evidence="4 5">
    <name type="scientific">Floridaenema aerugineum BLCC-F46</name>
    <dbReference type="NCBI Taxonomy" id="3153654"/>
    <lineage>
        <taxon>Bacteria</taxon>
        <taxon>Bacillati</taxon>
        <taxon>Cyanobacteriota</taxon>
        <taxon>Cyanophyceae</taxon>
        <taxon>Oscillatoriophycideae</taxon>
        <taxon>Aerosakkonematales</taxon>
        <taxon>Aerosakkonemataceae</taxon>
        <taxon>Floridanema</taxon>
        <taxon>Floridanema aerugineum</taxon>
    </lineage>
</organism>
<keyword evidence="1 3" id="KW-0853">WD repeat</keyword>
<sequence>MTEQGTALYREIHNSKVGDLTLVFRVVEALAEDIGISSSGVLKDLFGREIYLIEGIVLQGIVPNILTTAKNLEEAHKRILGDYRKFWEAEDSFSTVASEPFTLQIQGEETGLEYIKLKPHIAATKVAATKWQCVYKSEHFEGEIHSIAIFPNGKDIAIRYSDWKIIIWDLQNRREVDKISQLSFLTTPIGEHPTPIAIDPTGHLLTTAIIEIPEQNKVKVWELNTKESKEIANLGTGLTHRVKSIAFTPDSRTVIVGSADGRIKLLDAREEGLEIGTLLSHTGQVKCLAVDFNNWLLASGDGKGEIRLWNLRTQEKVRVIKSHSRPVNSLAFSPDGQTLISASDDHTIRFWDVKTGEESNVLKFTYGITSVVFSPNGTLFASGDDGGNIQIWDFQSKKEVFKEYLHANAVNSVVFSPDSSTLISGSKDSRIAVCQQV</sequence>
<dbReference type="Pfam" id="PF00400">
    <property type="entry name" value="WD40"/>
    <property type="match status" value="5"/>
</dbReference>
<dbReference type="PROSITE" id="PS00678">
    <property type="entry name" value="WD_REPEATS_1"/>
    <property type="match status" value="1"/>
</dbReference>
<evidence type="ECO:0000313" key="4">
    <source>
        <dbReference type="EMBL" id="MFB2875523.1"/>
    </source>
</evidence>
<protein>
    <submittedName>
        <fullName evidence="4">WD40 repeat domain-containing protein</fullName>
    </submittedName>
</protein>
<dbReference type="InterPro" id="IPR001680">
    <property type="entry name" value="WD40_rpt"/>
</dbReference>
<dbReference type="PROSITE" id="PS50082">
    <property type="entry name" value="WD_REPEATS_2"/>
    <property type="match status" value="5"/>
</dbReference>
<dbReference type="RefSeq" id="WP_413268683.1">
    <property type="nucleotide sequence ID" value="NZ_JBHFNQ010000013.1"/>
</dbReference>
<dbReference type="SMART" id="SM00320">
    <property type="entry name" value="WD40"/>
    <property type="match status" value="6"/>
</dbReference>
<keyword evidence="5" id="KW-1185">Reference proteome</keyword>
<feature type="repeat" description="WD" evidence="3">
    <location>
        <begin position="320"/>
        <end position="361"/>
    </location>
</feature>
<dbReference type="InterPro" id="IPR015943">
    <property type="entry name" value="WD40/YVTN_repeat-like_dom_sf"/>
</dbReference>
<dbReference type="InterPro" id="IPR036322">
    <property type="entry name" value="WD40_repeat_dom_sf"/>
</dbReference>
<name>A0ABV4WYC4_9CYAN</name>
<dbReference type="SUPFAM" id="SSF50978">
    <property type="entry name" value="WD40 repeat-like"/>
    <property type="match status" value="1"/>
</dbReference>
<dbReference type="InterPro" id="IPR019775">
    <property type="entry name" value="WD40_repeat_CS"/>
</dbReference>
<feature type="repeat" description="WD" evidence="3">
    <location>
        <begin position="235"/>
        <end position="267"/>
    </location>
</feature>
<evidence type="ECO:0000256" key="2">
    <source>
        <dbReference type="ARBA" id="ARBA00022737"/>
    </source>
</evidence>
<dbReference type="CDD" id="cd00200">
    <property type="entry name" value="WD40"/>
    <property type="match status" value="1"/>
</dbReference>